<dbReference type="CDD" id="cd20694">
    <property type="entry name" value="CdiI_Ct-like"/>
    <property type="match status" value="1"/>
</dbReference>
<evidence type="ECO:0000313" key="1">
    <source>
        <dbReference type="EMBL" id="QMV16763.1"/>
    </source>
</evidence>
<dbReference type="InterPro" id="IPR049796">
    <property type="entry name" value="CdiI_Ct-like"/>
</dbReference>
<organism evidence="1 2">
    <name type="scientific">Vibrio spartinae</name>
    <dbReference type="NCBI Taxonomy" id="1918945"/>
    <lineage>
        <taxon>Bacteria</taxon>
        <taxon>Pseudomonadati</taxon>
        <taxon>Pseudomonadota</taxon>
        <taxon>Gammaproteobacteria</taxon>
        <taxon>Vibrionales</taxon>
        <taxon>Vibrionaceae</taxon>
        <taxon>Vibrio</taxon>
    </lineage>
</organism>
<dbReference type="RefSeq" id="WP_182288757.1">
    <property type="nucleotide sequence ID" value="NZ_CP046269.1"/>
</dbReference>
<evidence type="ECO:0008006" key="3">
    <source>
        <dbReference type="Google" id="ProtNLM"/>
    </source>
</evidence>
<name>A0ABX6R5T1_9VIBR</name>
<gene>
    <name evidence="1" type="ORF">Vspart_04169</name>
</gene>
<keyword evidence="2" id="KW-1185">Reference proteome</keyword>
<dbReference type="InterPro" id="IPR011989">
    <property type="entry name" value="ARM-like"/>
</dbReference>
<evidence type="ECO:0000313" key="2">
    <source>
        <dbReference type="Proteomes" id="UP000515264"/>
    </source>
</evidence>
<proteinExistence type="predicted"/>
<dbReference type="Gene3D" id="1.25.10.10">
    <property type="entry name" value="Leucine-rich Repeat Variant"/>
    <property type="match status" value="1"/>
</dbReference>
<accession>A0ABX6R5T1</accession>
<dbReference type="Proteomes" id="UP000515264">
    <property type="component" value="Chromosome 2"/>
</dbReference>
<reference evidence="1 2" key="1">
    <citation type="journal article" date="2020" name="J. Nat. Prod.">
        <title>Genomics-Metabolomics Profiling Disclosed Marine Vibrio spartinae 3.6 as a Producer of a New Branched Side Chain Prodigiosin.</title>
        <authorList>
            <person name="Vitale G.A."/>
            <person name="Sciarretta M."/>
            <person name="Palma Esposito F."/>
            <person name="January G.G."/>
            <person name="Giaccio M."/>
            <person name="Bunk B."/>
            <person name="Sproer C."/>
            <person name="Bajerski F."/>
            <person name="Power D."/>
            <person name="Festa C."/>
            <person name="Monti M.C."/>
            <person name="D'Auria M.V."/>
            <person name="de Pascale D."/>
        </authorList>
    </citation>
    <scope>NUCLEOTIDE SEQUENCE [LARGE SCALE GENOMIC DNA]</scope>
    <source>
        <strain evidence="1 2">3.6</strain>
    </source>
</reference>
<sequence length="111" mass="12709">MNKYESIPFQTKDEAIAVLDKAQSTEELCVLLLGLCEIEDWEWVQEQYLKYIHDEDKWVSSSAITGLGHLARINGNLDKKRVITTLEQLAQNRPELEGKISDALSDIDIYL</sequence>
<protein>
    <recommendedName>
        <fullName evidence="3">HEAT repeat domain-containing protein</fullName>
    </recommendedName>
</protein>
<dbReference type="EMBL" id="CP046269">
    <property type="protein sequence ID" value="QMV16763.1"/>
    <property type="molecule type" value="Genomic_DNA"/>
</dbReference>